<accession>A0A2R8CKJ3</accession>
<keyword evidence="2" id="KW-1185">Reference proteome</keyword>
<dbReference type="OrthoDB" id="6312934at2"/>
<protein>
    <recommendedName>
        <fullName evidence="3">Phage head completion protein (GPL)</fullName>
    </recommendedName>
</protein>
<dbReference type="RefSeq" id="WP_108842265.1">
    <property type="nucleotide sequence ID" value="NZ_ONZI01000002.1"/>
</dbReference>
<reference evidence="2" key="1">
    <citation type="submission" date="2018-03" db="EMBL/GenBank/DDBJ databases">
        <authorList>
            <person name="Navarro De La Torre S."/>
        </authorList>
    </citation>
    <scope>NUCLEOTIDE SEQUENCE [LARGE SCALE GENOMIC DNA]</scope>
    <source>
        <strain evidence="2">EAod3</strain>
    </source>
</reference>
<dbReference type="Proteomes" id="UP000244934">
    <property type="component" value="Unassembled WGS sequence"/>
</dbReference>
<proteinExistence type="predicted"/>
<dbReference type="InterPro" id="IPR009225">
    <property type="entry name" value="Phage_head_completion_GpL"/>
</dbReference>
<evidence type="ECO:0000313" key="1">
    <source>
        <dbReference type="EMBL" id="SPJ33416.1"/>
    </source>
</evidence>
<dbReference type="EMBL" id="ONZI01000002">
    <property type="protein sequence ID" value="SPJ33416.1"/>
    <property type="molecule type" value="Genomic_DNA"/>
</dbReference>
<organism evidence="1 2">
    <name type="scientific">Kushneria phyllosphaerae</name>
    <dbReference type="NCBI Taxonomy" id="2100822"/>
    <lineage>
        <taxon>Bacteria</taxon>
        <taxon>Pseudomonadati</taxon>
        <taxon>Pseudomonadota</taxon>
        <taxon>Gammaproteobacteria</taxon>
        <taxon>Oceanospirillales</taxon>
        <taxon>Halomonadaceae</taxon>
        <taxon>Kushneria</taxon>
    </lineage>
</organism>
<evidence type="ECO:0000313" key="2">
    <source>
        <dbReference type="Proteomes" id="UP000244934"/>
    </source>
</evidence>
<evidence type="ECO:0008006" key="3">
    <source>
        <dbReference type="Google" id="ProtNLM"/>
    </source>
</evidence>
<gene>
    <name evidence="1" type="ORF">KSP9073_01425</name>
</gene>
<name>A0A2R8CKJ3_9GAMM</name>
<dbReference type="AlphaFoldDB" id="A0A2R8CKJ3"/>
<dbReference type="Pfam" id="PF05926">
    <property type="entry name" value="Phage_GPL"/>
    <property type="match status" value="1"/>
</dbReference>
<sequence length="155" mass="17009">MSFVATGNANATPAGPITNNGFWPAIEPAEFREARRLDGTVTPPRVMDALLTAMATINRGLRDWQAQQADAGYRQAQDVPPPSWQPPGIYIALYKRAVFATAHASIVEAYRDFDATASTRERGDLNEYAGDSYRRDASWAVSEILGQSHVIVELI</sequence>